<feature type="transmembrane region" description="Helical" evidence="1">
    <location>
        <begin position="14"/>
        <end position="47"/>
    </location>
</feature>
<protein>
    <submittedName>
        <fullName evidence="2">Uncharacterized protein</fullName>
    </submittedName>
</protein>
<dbReference type="AlphaFoldDB" id="I3SEB1"/>
<feature type="transmembrane region" description="Helical" evidence="1">
    <location>
        <begin position="54"/>
        <end position="70"/>
    </location>
</feature>
<keyword evidence="1" id="KW-0472">Membrane</keyword>
<keyword evidence="1" id="KW-1133">Transmembrane helix</keyword>
<organism evidence="2">
    <name type="scientific">Lotus japonicus</name>
    <name type="common">Lotus corniculatus var. japonicus</name>
    <dbReference type="NCBI Taxonomy" id="34305"/>
    <lineage>
        <taxon>Eukaryota</taxon>
        <taxon>Viridiplantae</taxon>
        <taxon>Streptophyta</taxon>
        <taxon>Embryophyta</taxon>
        <taxon>Tracheophyta</taxon>
        <taxon>Spermatophyta</taxon>
        <taxon>Magnoliopsida</taxon>
        <taxon>eudicotyledons</taxon>
        <taxon>Gunneridae</taxon>
        <taxon>Pentapetalae</taxon>
        <taxon>rosids</taxon>
        <taxon>fabids</taxon>
        <taxon>Fabales</taxon>
        <taxon>Fabaceae</taxon>
        <taxon>Papilionoideae</taxon>
        <taxon>50 kb inversion clade</taxon>
        <taxon>NPAAA clade</taxon>
        <taxon>Hologalegina</taxon>
        <taxon>robinioid clade</taxon>
        <taxon>Loteae</taxon>
        <taxon>Lotus</taxon>
    </lineage>
</organism>
<keyword evidence="1" id="KW-0812">Transmembrane</keyword>
<dbReference type="EMBL" id="BT138808">
    <property type="protein sequence ID" value="AFK38603.1"/>
    <property type="molecule type" value="mRNA"/>
</dbReference>
<sequence length="93" mass="10082">MTGLLSKLSEPSMGVLWVFLPLAFVFWDITFPVILWFVVLLLLLLLLLASSDDLLGCSLFGIVLVLLQGTETGSVLGLLLEVEGTCLCGIEEI</sequence>
<evidence type="ECO:0000313" key="2">
    <source>
        <dbReference type="EMBL" id="AFK38603.1"/>
    </source>
</evidence>
<evidence type="ECO:0000256" key="1">
    <source>
        <dbReference type="SAM" id="Phobius"/>
    </source>
</evidence>
<reference evidence="2" key="1">
    <citation type="submission" date="2012-05" db="EMBL/GenBank/DDBJ databases">
        <authorList>
            <person name="Krishnakumar V."/>
            <person name="Cheung F."/>
            <person name="Xiao Y."/>
            <person name="Chan A."/>
            <person name="Moskal W.A."/>
            <person name="Town C.D."/>
        </authorList>
    </citation>
    <scope>NUCLEOTIDE SEQUENCE</scope>
</reference>
<name>I3SEB1_LOTJA</name>
<proteinExistence type="evidence at transcript level"/>
<accession>I3SEB1</accession>